<feature type="transmembrane region" description="Helical" evidence="1">
    <location>
        <begin position="239"/>
        <end position="255"/>
    </location>
</feature>
<dbReference type="AlphaFoldDB" id="A0A561E4A4"/>
<keyword evidence="1" id="KW-0472">Membrane</keyword>
<feature type="transmembrane region" description="Helical" evidence="1">
    <location>
        <begin position="28"/>
        <end position="49"/>
    </location>
</feature>
<proteinExistence type="predicted"/>
<sequence>MADVATKDERERLSDAYELRFKGEGGPLSAALFGAYLLGLLGVVYGSVLSHYVFDTYPADKRWIVHNPLLSIAAVIVILCCMAGAAFLAGRTRGPVLPEPGQIEFIVATDLPRRLALRDSWRGAQLVVIATLTCLGVAVPAGLALSGGPGIGVLIGCVLGLLGGIVIVQCWLRGQVRGHGPIGGFATGPMLDSLPHQELLTQSLMSEAVTTALVAADTRRARAQAFSLKLRRRPERIRIAGRYFTVVIADVYGLLRTGVSSLVWLVAAIVTVGVASSASILHAKSVLLLPVLLLLVHLSASGLVRGLQSQASAAGEQSLLGLPWRVESALHLAPLLVLQFVVSLLVGLITGVGALAVVHALALVLLIAGSQLLYAHKGPPPPGLMMNGPGRGVGFLWAIHPALVVLAAGFAFGLGAETAVIVGAIVLWLGHTRAMARFAPAKLRDSMLS</sequence>
<feature type="transmembrane region" description="Helical" evidence="1">
    <location>
        <begin position="69"/>
        <end position="89"/>
    </location>
</feature>
<keyword evidence="1" id="KW-0812">Transmembrane</keyword>
<dbReference type="OrthoDB" id="5145417at2"/>
<dbReference type="EMBL" id="VIVQ01000002">
    <property type="protein sequence ID" value="TWE10445.1"/>
    <property type="molecule type" value="Genomic_DNA"/>
</dbReference>
<feature type="transmembrane region" description="Helical" evidence="1">
    <location>
        <begin position="261"/>
        <end position="281"/>
    </location>
</feature>
<feature type="transmembrane region" description="Helical" evidence="1">
    <location>
        <begin position="395"/>
        <end position="428"/>
    </location>
</feature>
<name>A0A561E4A4_9MICO</name>
<accession>A0A561E4A4</accession>
<gene>
    <name evidence="2" type="ORF">BKA23_2806</name>
</gene>
<dbReference type="RefSeq" id="WP_145229408.1">
    <property type="nucleotide sequence ID" value="NZ_VIVQ01000002.1"/>
</dbReference>
<comment type="caution">
    <text evidence="2">The sequence shown here is derived from an EMBL/GenBank/DDBJ whole genome shotgun (WGS) entry which is preliminary data.</text>
</comment>
<evidence type="ECO:0000313" key="3">
    <source>
        <dbReference type="Proteomes" id="UP000318297"/>
    </source>
</evidence>
<evidence type="ECO:0000256" key="1">
    <source>
        <dbReference type="SAM" id="Phobius"/>
    </source>
</evidence>
<evidence type="ECO:0008006" key="4">
    <source>
        <dbReference type="Google" id="ProtNLM"/>
    </source>
</evidence>
<organism evidence="2 3">
    <name type="scientific">Rudaeicoccus suwonensis</name>
    <dbReference type="NCBI Taxonomy" id="657409"/>
    <lineage>
        <taxon>Bacteria</taxon>
        <taxon>Bacillati</taxon>
        <taxon>Actinomycetota</taxon>
        <taxon>Actinomycetes</taxon>
        <taxon>Micrococcales</taxon>
        <taxon>Dermacoccaceae</taxon>
        <taxon>Rudaeicoccus</taxon>
    </lineage>
</organism>
<keyword evidence="1" id="KW-1133">Transmembrane helix</keyword>
<reference evidence="2 3" key="1">
    <citation type="submission" date="2019-06" db="EMBL/GenBank/DDBJ databases">
        <title>Sequencing the genomes of 1000 actinobacteria strains.</title>
        <authorList>
            <person name="Klenk H.-P."/>
        </authorList>
    </citation>
    <scope>NUCLEOTIDE SEQUENCE [LARGE SCALE GENOMIC DNA]</scope>
    <source>
        <strain evidence="2 3">DSM 19560</strain>
    </source>
</reference>
<feature type="transmembrane region" description="Helical" evidence="1">
    <location>
        <begin position="328"/>
        <end position="349"/>
    </location>
</feature>
<feature type="transmembrane region" description="Helical" evidence="1">
    <location>
        <begin position="123"/>
        <end position="145"/>
    </location>
</feature>
<feature type="transmembrane region" description="Helical" evidence="1">
    <location>
        <begin position="288"/>
        <end position="308"/>
    </location>
</feature>
<protein>
    <recommendedName>
        <fullName evidence="4">ABC-2 type transport system permease protein</fullName>
    </recommendedName>
</protein>
<feature type="transmembrane region" description="Helical" evidence="1">
    <location>
        <begin position="356"/>
        <end position="375"/>
    </location>
</feature>
<feature type="transmembrane region" description="Helical" evidence="1">
    <location>
        <begin position="151"/>
        <end position="172"/>
    </location>
</feature>
<evidence type="ECO:0000313" key="2">
    <source>
        <dbReference type="EMBL" id="TWE10445.1"/>
    </source>
</evidence>
<dbReference type="Proteomes" id="UP000318297">
    <property type="component" value="Unassembled WGS sequence"/>
</dbReference>
<keyword evidence="3" id="KW-1185">Reference proteome</keyword>